<proteinExistence type="predicted"/>
<evidence type="ECO:0000313" key="2">
    <source>
        <dbReference type="EMBL" id="KAF5188935.1"/>
    </source>
</evidence>
<dbReference type="Proteomes" id="UP000554482">
    <property type="component" value="Unassembled WGS sequence"/>
</dbReference>
<evidence type="ECO:0000256" key="1">
    <source>
        <dbReference type="SAM" id="MobiDB-lite"/>
    </source>
</evidence>
<dbReference type="EMBL" id="JABWDY010026146">
    <property type="protein sequence ID" value="KAF5188935.1"/>
    <property type="molecule type" value="Genomic_DNA"/>
</dbReference>
<feature type="compositionally biased region" description="Polar residues" evidence="1">
    <location>
        <begin position="44"/>
        <end position="67"/>
    </location>
</feature>
<dbReference type="PANTHER" id="PTHR35478">
    <property type="entry name" value="ZINC FINGER FYVE DOMAIN PROTEIN"/>
    <property type="match status" value="1"/>
</dbReference>
<organism evidence="2 3">
    <name type="scientific">Thalictrum thalictroides</name>
    <name type="common">Rue-anemone</name>
    <name type="synonym">Anemone thalictroides</name>
    <dbReference type="NCBI Taxonomy" id="46969"/>
    <lineage>
        <taxon>Eukaryota</taxon>
        <taxon>Viridiplantae</taxon>
        <taxon>Streptophyta</taxon>
        <taxon>Embryophyta</taxon>
        <taxon>Tracheophyta</taxon>
        <taxon>Spermatophyta</taxon>
        <taxon>Magnoliopsida</taxon>
        <taxon>Ranunculales</taxon>
        <taxon>Ranunculaceae</taxon>
        <taxon>Thalictroideae</taxon>
        <taxon>Thalictrum</taxon>
    </lineage>
</organism>
<dbReference type="OrthoDB" id="1930048at2759"/>
<dbReference type="PANTHER" id="PTHR35478:SF1">
    <property type="entry name" value="ZINC FINGER FYVE DOMAIN-CONTAINING PROTEIN 26"/>
    <property type="match status" value="1"/>
</dbReference>
<reference evidence="2 3" key="1">
    <citation type="submission" date="2020-06" db="EMBL/GenBank/DDBJ databases">
        <title>Transcriptomic and genomic resources for Thalictrum thalictroides and T. hernandezii: Facilitating candidate gene discovery in an emerging model plant lineage.</title>
        <authorList>
            <person name="Arias T."/>
            <person name="Riano-Pachon D.M."/>
            <person name="Di Stilio V.S."/>
        </authorList>
    </citation>
    <scope>NUCLEOTIDE SEQUENCE [LARGE SCALE GENOMIC DNA]</scope>
    <source>
        <strain evidence="3">cv. WT478/WT964</strain>
        <tissue evidence="2">Leaves</tissue>
    </source>
</reference>
<name>A0A7J6VXM4_THATH</name>
<comment type="caution">
    <text evidence="2">The sequence shown here is derived from an EMBL/GenBank/DDBJ whole genome shotgun (WGS) entry which is preliminary data.</text>
</comment>
<evidence type="ECO:0000313" key="3">
    <source>
        <dbReference type="Proteomes" id="UP000554482"/>
    </source>
</evidence>
<protein>
    <submittedName>
        <fullName evidence="2">Zinc finger fyve domain-containing protein 26 isoform</fullName>
    </submittedName>
</protein>
<gene>
    <name evidence="2" type="ORF">FRX31_021478</name>
</gene>
<dbReference type="AlphaFoldDB" id="A0A7J6VXM4"/>
<keyword evidence="3" id="KW-1185">Reference proteome</keyword>
<feature type="region of interest" description="Disordered" evidence="1">
    <location>
        <begin position="23"/>
        <end position="72"/>
    </location>
</feature>
<feature type="non-terminal residue" evidence="2">
    <location>
        <position position="1"/>
    </location>
</feature>
<accession>A0A7J6VXM4</accession>
<sequence length="157" mass="17821">YIPTRVLFDILCLEPEWPWNLTQRSRECDSDSESEIDDKYVSGRASTTSPKLSNEPNATNEPSQDSPKSNKVEVDTTVLLSFDWENEGPYEKAVKRLIHEGNLMDALALSDRCLRDGASDQLLQLLIECGEDNQSTSWQSQGYGAHTIWSNSWQYCL</sequence>